<name>A0A098VSY8_9MICR</name>
<feature type="region of interest" description="Disordered" evidence="1">
    <location>
        <begin position="211"/>
        <end position="245"/>
    </location>
</feature>
<dbReference type="EMBL" id="JMKJ01000170">
    <property type="protein sequence ID" value="KGG51874.1"/>
    <property type="molecule type" value="Genomic_DNA"/>
</dbReference>
<dbReference type="GeneID" id="25259238"/>
<feature type="non-terminal residue" evidence="2">
    <location>
        <position position="1"/>
    </location>
</feature>
<evidence type="ECO:0000313" key="2">
    <source>
        <dbReference type="EMBL" id="KGG51874.1"/>
    </source>
</evidence>
<sequence length="334" mass="36673">CCCLQKIEKNEDLLSAYELEKLKLSKQKSSTICACPLNADQLKAIANKSHLAEMISELEHISEITASWLASSSVSSSIVPPPTKSHLLANGCPVNVPNQNPPSTPQLGGKEVLELWMALYRLDTLPSGFLANEDLMSLQSANSIIQSLMGAPDQQKSLESIISWMSQSSSAEDTERSNPSAEDNLFSFGPSYSLVRYCIKKILASPASLLHPKSEKNPTKIEEKNLKPKKTEEKNVPPPSIVSTPTPVSVCEENTFVQWNILPSLDSAIIETNNSFLKEDTMPKKQPAFVLKKLQATTLPASEEEPAHRPRHQKKLTSAKQSAPKAFDISKNPK</sequence>
<protein>
    <submittedName>
        <fullName evidence="2">Uncharacterized protein</fullName>
    </submittedName>
</protein>
<reference evidence="2 3" key="1">
    <citation type="submission" date="2014-04" db="EMBL/GenBank/DDBJ databases">
        <title>A new species of microsporidia sheds light on the evolution of extreme parasitism.</title>
        <authorList>
            <person name="Haag K.L."/>
            <person name="James T.Y."/>
            <person name="Larsson R."/>
            <person name="Schaer T.M."/>
            <person name="Refardt D."/>
            <person name="Pombert J.-F."/>
            <person name="Ebert D."/>
        </authorList>
    </citation>
    <scope>NUCLEOTIDE SEQUENCE [LARGE SCALE GENOMIC DNA]</scope>
    <source>
        <strain evidence="2 3">UGP3</strain>
        <tissue evidence="2">Spores</tissue>
    </source>
</reference>
<keyword evidence="3" id="KW-1185">Reference proteome</keyword>
<organism evidence="2 3">
    <name type="scientific">Mitosporidium daphniae</name>
    <dbReference type="NCBI Taxonomy" id="1485682"/>
    <lineage>
        <taxon>Eukaryota</taxon>
        <taxon>Fungi</taxon>
        <taxon>Fungi incertae sedis</taxon>
        <taxon>Microsporidia</taxon>
        <taxon>Mitosporidium</taxon>
    </lineage>
</organism>
<evidence type="ECO:0000256" key="1">
    <source>
        <dbReference type="SAM" id="MobiDB-lite"/>
    </source>
</evidence>
<feature type="region of interest" description="Disordered" evidence="1">
    <location>
        <begin position="295"/>
        <end position="334"/>
    </location>
</feature>
<dbReference type="RefSeq" id="XP_013238310.1">
    <property type="nucleotide sequence ID" value="XM_013382856.1"/>
</dbReference>
<comment type="caution">
    <text evidence="2">The sequence shown here is derived from an EMBL/GenBank/DDBJ whole genome shotgun (WGS) entry which is preliminary data.</text>
</comment>
<dbReference type="HOGENOM" id="CLU_832999_0_0_1"/>
<accession>A0A098VSY8</accession>
<proteinExistence type="predicted"/>
<evidence type="ECO:0000313" key="3">
    <source>
        <dbReference type="Proteomes" id="UP000029725"/>
    </source>
</evidence>
<feature type="compositionally biased region" description="Basic and acidic residues" evidence="1">
    <location>
        <begin position="212"/>
        <end position="235"/>
    </location>
</feature>
<dbReference type="VEuPathDB" id="MicrosporidiaDB:DI09_253p10"/>
<dbReference type="Proteomes" id="UP000029725">
    <property type="component" value="Unassembled WGS sequence"/>
</dbReference>
<dbReference type="AlphaFoldDB" id="A0A098VSY8"/>
<gene>
    <name evidence="2" type="ORF">DI09_253p10</name>
</gene>